<dbReference type="AlphaFoldDB" id="A0A8J6NM66"/>
<evidence type="ECO:0000313" key="3">
    <source>
        <dbReference type="EMBL" id="MBC8360524.1"/>
    </source>
</evidence>
<dbReference type="EMBL" id="JACNJH010000094">
    <property type="protein sequence ID" value="MBC8360524.1"/>
    <property type="molecule type" value="Genomic_DNA"/>
</dbReference>
<sequence>MDQWQLQEAKNRFSEVIEKALRSGPQVVTRRGVETVVIISVKDYQKLTQPTKNLVDFFKQSPLKGVKLDLERVKDFPRKVDF</sequence>
<comment type="similarity">
    <text evidence="1 2">Belongs to the phD/YefM antitoxin family.</text>
</comment>
<name>A0A8J6NM66_9BACT</name>
<dbReference type="Gene3D" id="3.40.1620.10">
    <property type="entry name" value="YefM-like domain"/>
    <property type="match status" value="1"/>
</dbReference>
<dbReference type="Proteomes" id="UP000603434">
    <property type="component" value="Unassembled WGS sequence"/>
</dbReference>
<evidence type="ECO:0000313" key="4">
    <source>
        <dbReference type="Proteomes" id="UP000603434"/>
    </source>
</evidence>
<dbReference type="NCBIfam" id="TIGR01552">
    <property type="entry name" value="phd_fam"/>
    <property type="match status" value="1"/>
</dbReference>
<dbReference type="SUPFAM" id="SSF143120">
    <property type="entry name" value="YefM-like"/>
    <property type="match status" value="1"/>
</dbReference>
<evidence type="ECO:0000256" key="2">
    <source>
        <dbReference type="RuleBase" id="RU362080"/>
    </source>
</evidence>
<gene>
    <name evidence="3" type="ORF">H8E23_03910</name>
</gene>
<organism evidence="3 4">
    <name type="scientific">Candidatus Desulfatibia profunda</name>
    <dbReference type="NCBI Taxonomy" id="2841695"/>
    <lineage>
        <taxon>Bacteria</taxon>
        <taxon>Pseudomonadati</taxon>
        <taxon>Thermodesulfobacteriota</taxon>
        <taxon>Desulfobacteria</taxon>
        <taxon>Desulfobacterales</taxon>
        <taxon>Desulfobacterales incertae sedis</taxon>
        <taxon>Candidatus Desulfatibia</taxon>
    </lineage>
</organism>
<accession>A0A8J6NM66</accession>
<comment type="function">
    <text evidence="2">Antitoxin component of a type II toxin-antitoxin (TA) system.</text>
</comment>
<evidence type="ECO:0000256" key="1">
    <source>
        <dbReference type="ARBA" id="ARBA00009981"/>
    </source>
</evidence>
<comment type="caution">
    <text evidence="3">The sequence shown here is derived from an EMBL/GenBank/DDBJ whole genome shotgun (WGS) entry which is preliminary data.</text>
</comment>
<reference evidence="3 4" key="1">
    <citation type="submission" date="2020-08" db="EMBL/GenBank/DDBJ databases">
        <title>Bridging the membrane lipid divide: bacteria of the FCB group superphylum have the potential to synthesize archaeal ether lipids.</title>
        <authorList>
            <person name="Villanueva L."/>
            <person name="Von Meijenfeldt F.A.B."/>
            <person name="Westbye A.B."/>
            <person name="Yadav S."/>
            <person name="Hopmans E.C."/>
            <person name="Dutilh B.E."/>
            <person name="Sinninghe Damste J.S."/>
        </authorList>
    </citation>
    <scope>NUCLEOTIDE SEQUENCE [LARGE SCALE GENOMIC DNA]</scope>
    <source>
        <strain evidence="3">NIOZ-UU30</strain>
    </source>
</reference>
<proteinExistence type="inferred from homology"/>
<dbReference type="InterPro" id="IPR006442">
    <property type="entry name" value="Antitoxin_Phd/YefM"/>
</dbReference>
<dbReference type="InterPro" id="IPR036165">
    <property type="entry name" value="YefM-like_sf"/>
</dbReference>
<protein>
    <recommendedName>
        <fullName evidence="2">Antitoxin</fullName>
    </recommendedName>
</protein>
<dbReference type="Pfam" id="PF02604">
    <property type="entry name" value="PhdYeFM_antitox"/>
    <property type="match status" value="1"/>
</dbReference>